<evidence type="ECO:0000313" key="1">
    <source>
        <dbReference type="EMBL" id="GGP63571.1"/>
    </source>
</evidence>
<reference evidence="1" key="1">
    <citation type="journal article" date="2014" name="Int. J. Syst. Evol. Microbiol.">
        <title>Complete genome sequence of Corynebacterium casei LMG S-19264T (=DSM 44701T), isolated from a smear-ripened cheese.</title>
        <authorList>
            <consortium name="US DOE Joint Genome Institute (JGI-PGF)"/>
            <person name="Walter F."/>
            <person name="Albersmeier A."/>
            <person name="Kalinowski J."/>
            <person name="Ruckert C."/>
        </authorList>
    </citation>
    <scope>NUCLEOTIDE SEQUENCE</scope>
    <source>
        <strain evidence="1">JCM 3313</strain>
    </source>
</reference>
<dbReference type="Proteomes" id="UP000639606">
    <property type="component" value="Unassembled WGS sequence"/>
</dbReference>
<organism evidence="1 2">
    <name type="scientific">Saccharothrix coeruleofusca</name>
    <dbReference type="NCBI Taxonomy" id="33919"/>
    <lineage>
        <taxon>Bacteria</taxon>
        <taxon>Bacillati</taxon>
        <taxon>Actinomycetota</taxon>
        <taxon>Actinomycetes</taxon>
        <taxon>Pseudonocardiales</taxon>
        <taxon>Pseudonocardiaceae</taxon>
        <taxon>Saccharothrix</taxon>
    </lineage>
</organism>
<dbReference type="InterPro" id="IPR029787">
    <property type="entry name" value="Nucleotide_cyclase"/>
</dbReference>
<gene>
    <name evidence="1" type="ORF">GCM10010185_40350</name>
</gene>
<dbReference type="SUPFAM" id="SSF55073">
    <property type="entry name" value="Nucleotide cyclase"/>
    <property type="match status" value="1"/>
</dbReference>
<comment type="caution">
    <text evidence="1">The sequence shown here is derived from an EMBL/GenBank/DDBJ whole genome shotgun (WGS) entry which is preliminary data.</text>
</comment>
<dbReference type="AlphaFoldDB" id="A0A918AN46"/>
<reference evidence="1" key="2">
    <citation type="submission" date="2020-09" db="EMBL/GenBank/DDBJ databases">
        <authorList>
            <person name="Sun Q."/>
            <person name="Ohkuma M."/>
        </authorList>
    </citation>
    <scope>NUCLEOTIDE SEQUENCE</scope>
    <source>
        <strain evidence="1">JCM 3313</strain>
    </source>
</reference>
<dbReference type="EMBL" id="BMRG01000007">
    <property type="protein sequence ID" value="GGP63571.1"/>
    <property type="molecule type" value="Genomic_DNA"/>
</dbReference>
<sequence>MSAAPEVLGWALRRLRPRPARGPEHRSILVVDIAGFGRWSDPEQITAREVLAGAMKAGFRAAGVWWSDLAVQDRGDGMAVLVPAWVSKVDLLDPVLPHFVGLLRRHNDAVGPDPRIRVRVSLHAGEVHRDAHGWVGGDLNTACRLVDSDPLREHLAASTGDAVLVVSDLIYQGVVRHAYRGLDPTSYHPVHIAVKEVRTTAWLTPL</sequence>
<keyword evidence="2" id="KW-1185">Reference proteome</keyword>
<dbReference type="RefSeq" id="WP_189224818.1">
    <property type="nucleotide sequence ID" value="NZ_BMRG01000007.1"/>
</dbReference>
<evidence type="ECO:0000313" key="2">
    <source>
        <dbReference type="Proteomes" id="UP000639606"/>
    </source>
</evidence>
<name>A0A918AN46_9PSEU</name>
<proteinExistence type="predicted"/>
<accession>A0A918AN46</accession>
<protein>
    <recommendedName>
        <fullName evidence="3">Guanylate cyclase domain-containing protein</fullName>
    </recommendedName>
</protein>
<evidence type="ECO:0008006" key="3">
    <source>
        <dbReference type="Google" id="ProtNLM"/>
    </source>
</evidence>
<dbReference type="Gene3D" id="3.30.70.1230">
    <property type="entry name" value="Nucleotide cyclase"/>
    <property type="match status" value="1"/>
</dbReference>